<evidence type="ECO:0000313" key="2">
    <source>
        <dbReference type="Proteomes" id="UP000037923"/>
    </source>
</evidence>
<dbReference type="InterPro" id="IPR029063">
    <property type="entry name" value="SAM-dependent_MTases_sf"/>
</dbReference>
<organism evidence="1 2">
    <name type="scientific">Leptomonas pyrrhocoris</name>
    <name type="common">Firebug parasite</name>
    <dbReference type="NCBI Taxonomy" id="157538"/>
    <lineage>
        <taxon>Eukaryota</taxon>
        <taxon>Discoba</taxon>
        <taxon>Euglenozoa</taxon>
        <taxon>Kinetoplastea</taxon>
        <taxon>Metakinetoplastina</taxon>
        <taxon>Trypanosomatida</taxon>
        <taxon>Trypanosomatidae</taxon>
        <taxon>Leishmaniinae</taxon>
        <taxon>Leptomonas</taxon>
    </lineage>
</organism>
<dbReference type="Gene3D" id="3.40.50.150">
    <property type="entry name" value="Vaccinia Virus protein VP39"/>
    <property type="match status" value="1"/>
</dbReference>
<name>A0A0N0DS02_LEPPY</name>
<dbReference type="OrthoDB" id="413520at2759"/>
<dbReference type="GeneID" id="26908811"/>
<proteinExistence type="predicted"/>
<gene>
    <name evidence="1" type="ORF">ABB37_08527</name>
</gene>
<keyword evidence="2" id="KW-1185">Reference proteome</keyword>
<sequence length="440" mass="47251">MLQSTNVTLRRTSDAPLRRIRDAYGSADNAETLLEQCVLAGEGRVKSRDASLTDSEDTQHMWGALVVLLSDLSDYGALGKMGGVDERFCRRLQPLLARLLKCVLKGGFEVARRDRAKESSYDLEELLEATSKALANCCEGVTRRCADTTLEVQLDAKSDTSIHGHELGNSRRSSSLIGTAPNDAAVLRVCFGFADYTSGETGAMLWAGAVGLSLYLIENYQAIIVKKACEARASTEAPLRVIELGCGPALVSLVLAAMAAWDTPTTVPCCLDVTDVSASVVEEARRSFQHRNGPALSSMLDLHSGHGGSANDEQRTATSPASFQVRPFILDFGDIPPELCGVYDVVVASDVVYDYAIAAHVAGALEALLKPGGVALLCCEAHRDGMAHFTQRIRLGHPNALHLRVTQELLDVRTVLSQLEMPSGLTSSTCSLMRIEKVAA</sequence>
<dbReference type="AlphaFoldDB" id="A0A0N0DS02"/>
<protein>
    <submittedName>
        <fullName evidence="1">Uncharacterized protein</fullName>
    </submittedName>
</protein>
<accession>A0A0N0DS02</accession>
<comment type="caution">
    <text evidence="1">The sequence shown here is derived from an EMBL/GenBank/DDBJ whole genome shotgun (WGS) entry which is preliminary data.</text>
</comment>
<dbReference type="RefSeq" id="XP_015653650.1">
    <property type="nucleotide sequence ID" value="XM_015807568.1"/>
</dbReference>
<dbReference type="EMBL" id="LGTL01000025">
    <property type="protein sequence ID" value="KPA75211.1"/>
    <property type="molecule type" value="Genomic_DNA"/>
</dbReference>
<dbReference type="OMA" id="CEAHRDG"/>
<reference evidence="1 2" key="1">
    <citation type="submission" date="2015-07" db="EMBL/GenBank/DDBJ databases">
        <title>High-quality genome of monoxenous trypanosomatid Leptomonas pyrrhocoris.</title>
        <authorList>
            <person name="Flegontov P."/>
            <person name="Butenko A."/>
            <person name="Firsov S."/>
            <person name="Vlcek C."/>
            <person name="Logacheva M.D."/>
            <person name="Field M."/>
            <person name="Filatov D."/>
            <person name="Flegontova O."/>
            <person name="Gerasimov E."/>
            <person name="Jackson A.P."/>
            <person name="Kelly S."/>
            <person name="Opperdoes F."/>
            <person name="O'Reilly A."/>
            <person name="Votypka J."/>
            <person name="Yurchenko V."/>
            <person name="Lukes J."/>
        </authorList>
    </citation>
    <scope>NUCLEOTIDE SEQUENCE [LARGE SCALE GENOMIC DNA]</scope>
    <source>
        <strain evidence="1">H10</strain>
    </source>
</reference>
<dbReference type="InterPro" id="IPR019410">
    <property type="entry name" value="Methyltransf_16"/>
</dbReference>
<dbReference type="Proteomes" id="UP000037923">
    <property type="component" value="Unassembled WGS sequence"/>
</dbReference>
<evidence type="ECO:0000313" key="1">
    <source>
        <dbReference type="EMBL" id="KPA75211.1"/>
    </source>
</evidence>
<dbReference type="VEuPathDB" id="TriTrypDB:LpyrH10_25_0250"/>
<dbReference type="PANTHER" id="PTHR14614">
    <property type="entry name" value="HEPATOCELLULAR CARCINOMA-ASSOCIATED ANTIGEN"/>
    <property type="match status" value="1"/>
</dbReference>
<dbReference type="SUPFAM" id="SSF53335">
    <property type="entry name" value="S-adenosyl-L-methionine-dependent methyltransferases"/>
    <property type="match status" value="1"/>
</dbReference>